<feature type="transmembrane region" description="Helical" evidence="1">
    <location>
        <begin position="200"/>
        <end position="218"/>
    </location>
</feature>
<evidence type="ECO:0000259" key="2">
    <source>
        <dbReference type="Pfam" id="PF02517"/>
    </source>
</evidence>
<proteinExistence type="predicted"/>
<evidence type="ECO:0000313" key="3">
    <source>
        <dbReference type="EMBL" id="KPL71456.1"/>
    </source>
</evidence>
<feature type="transmembrane region" description="Helical" evidence="1">
    <location>
        <begin position="71"/>
        <end position="93"/>
    </location>
</feature>
<dbReference type="EMBL" id="LGCL01000041">
    <property type="protein sequence ID" value="KPL71456.1"/>
    <property type="molecule type" value="Genomic_DNA"/>
</dbReference>
<feature type="transmembrane region" description="Helical" evidence="1">
    <location>
        <begin position="256"/>
        <end position="280"/>
    </location>
</feature>
<gene>
    <name evidence="3" type="ORF">ADN00_17390</name>
</gene>
<dbReference type="STRING" id="1134406.ADN00_17390"/>
<keyword evidence="1" id="KW-1133">Transmembrane helix</keyword>
<feature type="domain" description="CAAX prenyl protease 2/Lysostaphin resistance protein A-like" evidence="2">
    <location>
        <begin position="161"/>
        <end position="261"/>
    </location>
</feature>
<feature type="transmembrane region" description="Helical" evidence="1">
    <location>
        <begin position="114"/>
        <end position="135"/>
    </location>
</feature>
<comment type="caution">
    <text evidence="3">The sequence shown here is derived from an EMBL/GenBank/DDBJ whole genome shotgun (WGS) entry which is preliminary data.</text>
</comment>
<dbReference type="InterPro" id="IPR003675">
    <property type="entry name" value="Rce1/LyrA-like_dom"/>
</dbReference>
<keyword evidence="4" id="KW-1185">Reference proteome</keyword>
<dbReference type="PATRIC" id="fig|1134406.4.peg.542"/>
<accession>A0A0P6WRB7</accession>
<feature type="transmembrane region" description="Helical" evidence="1">
    <location>
        <begin position="224"/>
        <end position="244"/>
    </location>
</feature>
<sequence length="355" mass="38262">MKRLFWNSEGRRLAMFWRLLFGFGLYMVFIFILQAIIGAAGVIVVMATGGYSLESFTSPGFAMQFAAQLQAMPVFTLLISVSTLIGSVLAIFVAGRAFDRRRFADFGLRFKPLWWSDFAFGLALGAVLMAFIFLVEWLMGWVTITAEQLAAQAGVALGVGLLVAAIRYICVGIYEELLSRGYMLRNLGEGFKNLGISPKLAILIGYLLSSVVFGLMHANNPNATLMSTINLMVAGLFLGLGYILTGELGISIGVHMTWNFFQGNVFGFPVSGLQSGASIINIQQSGPVVWTGGAFGPEAGIIGLLAMGLGCLLMVLYVKARHGKAGICEEIAQYAPRVKKTEVAAAPIAEEPTQL</sequence>
<feature type="transmembrane region" description="Helical" evidence="1">
    <location>
        <begin position="300"/>
        <end position="318"/>
    </location>
</feature>
<dbReference type="GO" id="GO:0080120">
    <property type="term" value="P:CAAX-box protein maturation"/>
    <property type="evidence" value="ECO:0007669"/>
    <property type="project" value="UniProtKB-ARBA"/>
</dbReference>
<dbReference type="RefSeq" id="WP_082390366.1">
    <property type="nucleotide sequence ID" value="NZ_LGCL01000041.1"/>
</dbReference>
<reference evidence="3 4" key="1">
    <citation type="submission" date="2015-07" db="EMBL/GenBank/DDBJ databases">
        <title>Genome sequence of Ornatilinea apprima DSM 23815.</title>
        <authorList>
            <person name="Hemp J."/>
            <person name="Ward L.M."/>
            <person name="Pace L.A."/>
            <person name="Fischer W.W."/>
        </authorList>
    </citation>
    <scope>NUCLEOTIDE SEQUENCE [LARGE SCALE GENOMIC DNA]</scope>
    <source>
        <strain evidence="3 4">P3M-1</strain>
    </source>
</reference>
<dbReference type="AlphaFoldDB" id="A0A0P6WRB7"/>
<name>A0A0P6WRB7_9CHLR</name>
<keyword evidence="1" id="KW-0472">Membrane</keyword>
<protein>
    <recommendedName>
        <fullName evidence="2">CAAX prenyl protease 2/Lysostaphin resistance protein A-like domain-containing protein</fullName>
    </recommendedName>
</protein>
<evidence type="ECO:0000313" key="4">
    <source>
        <dbReference type="Proteomes" id="UP000050417"/>
    </source>
</evidence>
<dbReference type="GO" id="GO:0004175">
    <property type="term" value="F:endopeptidase activity"/>
    <property type="evidence" value="ECO:0007669"/>
    <property type="project" value="UniProtKB-ARBA"/>
</dbReference>
<organism evidence="3 4">
    <name type="scientific">Ornatilinea apprima</name>
    <dbReference type="NCBI Taxonomy" id="1134406"/>
    <lineage>
        <taxon>Bacteria</taxon>
        <taxon>Bacillati</taxon>
        <taxon>Chloroflexota</taxon>
        <taxon>Anaerolineae</taxon>
        <taxon>Anaerolineales</taxon>
        <taxon>Anaerolineaceae</taxon>
        <taxon>Ornatilinea</taxon>
    </lineage>
</organism>
<keyword evidence="1" id="KW-0812">Transmembrane</keyword>
<dbReference type="PANTHER" id="PTHR39430:SF1">
    <property type="entry name" value="PROTEASE"/>
    <property type="match status" value="1"/>
</dbReference>
<evidence type="ECO:0000256" key="1">
    <source>
        <dbReference type="SAM" id="Phobius"/>
    </source>
</evidence>
<dbReference type="Pfam" id="PF02517">
    <property type="entry name" value="Rce1-like"/>
    <property type="match status" value="1"/>
</dbReference>
<feature type="transmembrane region" description="Helical" evidence="1">
    <location>
        <begin position="155"/>
        <end position="179"/>
    </location>
</feature>
<dbReference type="PANTHER" id="PTHR39430">
    <property type="entry name" value="MEMBRANE-ASSOCIATED PROTEASE-RELATED"/>
    <property type="match status" value="1"/>
</dbReference>
<feature type="transmembrane region" description="Helical" evidence="1">
    <location>
        <begin position="20"/>
        <end position="51"/>
    </location>
</feature>
<dbReference type="OrthoDB" id="324900at2"/>
<dbReference type="Proteomes" id="UP000050417">
    <property type="component" value="Unassembled WGS sequence"/>
</dbReference>